<sequence>MGTTSTLLFKELRTKEEILAGFSVMKHLRTHLDENSYLELVLEAQQKEGYRLVALYDHGKMVAITGFMPMITLYNGRFIWVCDLVTAPSERSKGYGEKLLSYVHQWAKENGYSIVSLSSGLQRVDAHRFYEEKMQYDKVSYVFLKRLLK</sequence>
<reference evidence="3" key="1">
    <citation type="submission" date="2016-10" db="EMBL/GenBank/DDBJ databases">
        <authorList>
            <person name="Varghese N."/>
            <person name="Submissions S."/>
        </authorList>
    </citation>
    <scope>NUCLEOTIDE SEQUENCE [LARGE SCALE GENOMIC DNA]</scope>
    <source>
        <strain evidence="3">M1</strain>
    </source>
</reference>
<gene>
    <name evidence="2" type="ORF">SAMN05192569_102545</name>
</gene>
<keyword evidence="3" id="KW-1185">Reference proteome</keyword>
<dbReference type="GO" id="GO:0016747">
    <property type="term" value="F:acyltransferase activity, transferring groups other than amino-acyl groups"/>
    <property type="evidence" value="ECO:0007669"/>
    <property type="project" value="InterPro"/>
</dbReference>
<evidence type="ECO:0000313" key="3">
    <source>
        <dbReference type="Proteomes" id="UP000198650"/>
    </source>
</evidence>
<dbReference type="Pfam" id="PF00583">
    <property type="entry name" value="Acetyltransf_1"/>
    <property type="match status" value="1"/>
</dbReference>
<feature type="domain" description="N-acetyltransferase" evidence="1">
    <location>
        <begin position="7"/>
        <end position="149"/>
    </location>
</feature>
<dbReference type="Proteomes" id="UP000198650">
    <property type="component" value="Unassembled WGS sequence"/>
</dbReference>
<dbReference type="InterPro" id="IPR016181">
    <property type="entry name" value="Acyl_CoA_acyltransferase"/>
</dbReference>
<dbReference type="CDD" id="cd04301">
    <property type="entry name" value="NAT_SF"/>
    <property type="match status" value="1"/>
</dbReference>
<accession>A0A1I0TF95</accession>
<dbReference type="OrthoDB" id="9805924at2"/>
<dbReference type="SUPFAM" id="SSF55729">
    <property type="entry name" value="Acyl-CoA N-acyltransferases (Nat)"/>
    <property type="match status" value="1"/>
</dbReference>
<dbReference type="Gene3D" id="3.40.630.30">
    <property type="match status" value="1"/>
</dbReference>
<proteinExistence type="predicted"/>
<protein>
    <submittedName>
        <fullName evidence="2">Acetyltransferase (GNAT) family protein</fullName>
    </submittedName>
</protein>
<dbReference type="RefSeq" id="WP_090950047.1">
    <property type="nucleotide sequence ID" value="NZ_FOJS01000025.1"/>
</dbReference>
<organism evidence="2 3">
    <name type="scientific">Parageobacillus thermantarcticus</name>
    <dbReference type="NCBI Taxonomy" id="186116"/>
    <lineage>
        <taxon>Bacteria</taxon>
        <taxon>Bacillati</taxon>
        <taxon>Bacillota</taxon>
        <taxon>Bacilli</taxon>
        <taxon>Bacillales</taxon>
        <taxon>Anoxybacillaceae</taxon>
        <taxon>Parageobacillus</taxon>
    </lineage>
</organism>
<dbReference type="STRING" id="186116.SAMN05192569_102545"/>
<evidence type="ECO:0000313" key="2">
    <source>
        <dbReference type="EMBL" id="SFA50429.1"/>
    </source>
</evidence>
<evidence type="ECO:0000259" key="1">
    <source>
        <dbReference type="PROSITE" id="PS51186"/>
    </source>
</evidence>
<keyword evidence="2" id="KW-0808">Transferase</keyword>
<dbReference type="AlphaFoldDB" id="A0A1I0TF95"/>
<name>A0A1I0TF95_9BACL</name>
<dbReference type="PROSITE" id="PS51186">
    <property type="entry name" value="GNAT"/>
    <property type="match status" value="1"/>
</dbReference>
<dbReference type="EMBL" id="FOJS01000025">
    <property type="protein sequence ID" value="SFA50429.1"/>
    <property type="molecule type" value="Genomic_DNA"/>
</dbReference>
<dbReference type="InterPro" id="IPR000182">
    <property type="entry name" value="GNAT_dom"/>
</dbReference>